<name>A0A061H6X5_9BASI</name>
<dbReference type="CDD" id="cd01310">
    <property type="entry name" value="TatD_DNAse"/>
    <property type="match status" value="1"/>
</dbReference>
<dbReference type="PANTHER" id="PTHR10060:SF15">
    <property type="entry name" value="DEOXYRIBONUCLEASE TATDN1"/>
    <property type="match status" value="1"/>
</dbReference>
<dbReference type="GO" id="GO:0008296">
    <property type="term" value="F:3'-5'-DNA exonuclease activity"/>
    <property type="evidence" value="ECO:0007669"/>
    <property type="project" value="TreeGrafter"/>
</dbReference>
<evidence type="ECO:0008006" key="7">
    <source>
        <dbReference type="Google" id="ProtNLM"/>
    </source>
</evidence>
<dbReference type="GO" id="GO:0005829">
    <property type="term" value="C:cytosol"/>
    <property type="evidence" value="ECO:0007669"/>
    <property type="project" value="TreeGrafter"/>
</dbReference>
<dbReference type="SUPFAM" id="SSF51556">
    <property type="entry name" value="Metallo-dependent hydrolases"/>
    <property type="match status" value="1"/>
</dbReference>
<reference evidence="5 6" key="1">
    <citation type="journal article" date="2013" name="Plant Cell">
        <title>The transition from a phytopathogenic smut ancestor to an anamorphic biocontrol agent deciphered by comparative whole-genome analysis.</title>
        <authorList>
            <person name="Lefebvre F."/>
            <person name="Joly D.L."/>
            <person name="Labbe C."/>
            <person name="Teichmann B."/>
            <person name="Linning R."/>
            <person name="Belzile F."/>
            <person name="Bakkeren G."/>
            <person name="Belanger R.R."/>
        </authorList>
    </citation>
    <scope>NUCLEOTIDE SEQUENCE [LARGE SCALE GENOMIC DNA]</scope>
    <source>
        <strain evidence="5 6">PF-1</strain>
    </source>
</reference>
<evidence type="ECO:0000313" key="6">
    <source>
        <dbReference type="Proteomes" id="UP000053664"/>
    </source>
</evidence>
<dbReference type="InterPro" id="IPR050891">
    <property type="entry name" value="TatD-type_Hydrolase"/>
</dbReference>
<dbReference type="InterPro" id="IPR001130">
    <property type="entry name" value="TatD-like"/>
</dbReference>
<dbReference type="PANTHER" id="PTHR10060">
    <property type="entry name" value="TATD FAMILY DEOXYRIBONUCLEASE"/>
    <property type="match status" value="1"/>
</dbReference>
<dbReference type="RefSeq" id="XP_007881723.1">
    <property type="nucleotide sequence ID" value="XM_007883532.1"/>
</dbReference>
<keyword evidence="4" id="KW-0378">Hydrolase</keyword>
<protein>
    <recommendedName>
        <fullName evidence="7">TatD DNase</fullName>
    </recommendedName>
</protein>
<keyword evidence="3" id="KW-0479">Metal-binding</keyword>
<sequence length="396" mass="42846">MSLCFVVLAPRPPWLPPRCSSRSILRSLRSLSSTITNARMASASASEPTPALPRFIDIGVNLTDPIFRGNHHGKQAHDDDFGRVLERAKAAGVVGQIITGGNLQESQEALELAHGDDTFYSTVGCHPTRTSEMESHPDGAEAYLAQLSQLIQASRQSEGDVGAGKGQRKVVAIGECGLDYDRLHFSPAEVQKRHFASQLDLAVRWQLPLFLHSRAAHADFAAILKPRIQEIHDVLSSSSSSPSSSAPHPDDAAARRVGVVHSFTGTLDEMRELVDLGLFIGINGCSLKTQDNLDVVKAIPLSRLMLETDAPWCDPRSTHASASHIQALKASRPDLHALYQPASAKKEKWRPDAMVKGRNEPCVIGAVAATVASVKGLALEEVAEAAMRNTRWLFGL</sequence>
<evidence type="ECO:0000313" key="5">
    <source>
        <dbReference type="EMBL" id="EPQ26346.1"/>
    </source>
</evidence>
<dbReference type="Gene3D" id="3.20.20.140">
    <property type="entry name" value="Metal-dependent hydrolases"/>
    <property type="match status" value="1"/>
</dbReference>
<dbReference type="InterPro" id="IPR032466">
    <property type="entry name" value="Metal_Hydrolase"/>
</dbReference>
<keyword evidence="2" id="KW-0540">Nuclease</keyword>
<dbReference type="OrthoDB" id="6079689at2759"/>
<evidence type="ECO:0000256" key="4">
    <source>
        <dbReference type="ARBA" id="ARBA00022801"/>
    </source>
</evidence>
<comment type="similarity">
    <text evidence="1">Belongs to the metallo-dependent hydrolases superfamily. TatD-type hydrolase family.</text>
</comment>
<dbReference type="GeneID" id="19320074"/>
<dbReference type="Proteomes" id="UP000053664">
    <property type="component" value="Unassembled WGS sequence"/>
</dbReference>
<dbReference type="PROSITE" id="PS01091">
    <property type="entry name" value="TATD_3"/>
    <property type="match status" value="1"/>
</dbReference>
<dbReference type="InterPro" id="IPR018228">
    <property type="entry name" value="DNase_TatD-rel_CS"/>
</dbReference>
<dbReference type="eggNOG" id="KOG3020">
    <property type="taxonomic scope" value="Eukaryota"/>
</dbReference>
<evidence type="ECO:0000256" key="1">
    <source>
        <dbReference type="ARBA" id="ARBA00009275"/>
    </source>
</evidence>
<dbReference type="Pfam" id="PF01026">
    <property type="entry name" value="TatD_DNase"/>
    <property type="match status" value="1"/>
</dbReference>
<gene>
    <name evidence="5" type="ORF">PFL1_05994</name>
</gene>
<accession>A0A061H6X5</accession>
<dbReference type="GO" id="GO:0046872">
    <property type="term" value="F:metal ion binding"/>
    <property type="evidence" value="ECO:0007669"/>
    <property type="project" value="UniProtKB-KW"/>
</dbReference>
<evidence type="ECO:0000256" key="2">
    <source>
        <dbReference type="ARBA" id="ARBA00022722"/>
    </source>
</evidence>
<dbReference type="HOGENOM" id="CLU_031506_1_0_1"/>
<proteinExistence type="inferred from homology"/>
<dbReference type="EMBL" id="KE361645">
    <property type="protein sequence ID" value="EPQ26346.1"/>
    <property type="molecule type" value="Genomic_DNA"/>
</dbReference>
<dbReference type="KEGG" id="pfp:PFL1_05994"/>
<organism evidence="5 6">
    <name type="scientific">Pseudozyma flocculosa PF-1</name>
    <dbReference type="NCBI Taxonomy" id="1277687"/>
    <lineage>
        <taxon>Eukaryota</taxon>
        <taxon>Fungi</taxon>
        <taxon>Dikarya</taxon>
        <taxon>Basidiomycota</taxon>
        <taxon>Ustilaginomycotina</taxon>
        <taxon>Ustilaginomycetes</taxon>
        <taxon>Ustilaginales</taxon>
        <taxon>Ustilaginaceae</taxon>
        <taxon>Pseudozyma</taxon>
    </lineage>
</organism>
<dbReference type="AlphaFoldDB" id="A0A061H6X5"/>
<evidence type="ECO:0000256" key="3">
    <source>
        <dbReference type="ARBA" id="ARBA00022723"/>
    </source>
</evidence>